<comment type="cofactor">
    <cofactor evidence="1 2">
        <name>Zn(2+)</name>
        <dbReference type="ChEBI" id="CHEBI:29105"/>
    </cofactor>
    <text evidence="1 2">Binds 1 zinc ion per subunit.</text>
</comment>
<feature type="binding site" evidence="1">
    <location>
        <position position="191"/>
    </location>
    <ligand>
        <name>Zn(2+)</name>
        <dbReference type="ChEBI" id="CHEBI:29105"/>
        <note>catalytic</note>
    </ligand>
</feature>
<dbReference type="GO" id="GO:0006508">
    <property type="term" value="P:proteolysis"/>
    <property type="evidence" value="ECO:0007669"/>
    <property type="project" value="UniProtKB-KW"/>
</dbReference>
<organism evidence="4 5">
    <name type="scientific">Mugilogobius chulae</name>
    <name type="common">yellowstripe goby</name>
    <dbReference type="NCBI Taxonomy" id="88201"/>
    <lineage>
        <taxon>Eukaryota</taxon>
        <taxon>Metazoa</taxon>
        <taxon>Chordata</taxon>
        <taxon>Craniata</taxon>
        <taxon>Vertebrata</taxon>
        <taxon>Euteleostomi</taxon>
        <taxon>Actinopterygii</taxon>
        <taxon>Neopterygii</taxon>
        <taxon>Teleostei</taxon>
        <taxon>Neoteleostei</taxon>
        <taxon>Acanthomorphata</taxon>
        <taxon>Gobiaria</taxon>
        <taxon>Gobiiformes</taxon>
        <taxon>Gobioidei</taxon>
        <taxon>Gobiidae</taxon>
        <taxon>Gobionellinae</taxon>
        <taxon>Mugilogobius</taxon>
    </lineage>
</organism>
<comment type="caution">
    <text evidence="1">Lacks conserved residue(s) required for the propagation of feature annotation.</text>
</comment>
<keyword evidence="1 2" id="KW-0482">Metalloprotease</keyword>
<keyword evidence="2" id="KW-0732">Signal</keyword>
<evidence type="ECO:0000256" key="1">
    <source>
        <dbReference type="PROSITE-ProRule" id="PRU01211"/>
    </source>
</evidence>
<dbReference type="GO" id="GO:0004222">
    <property type="term" value="F:metalloendopeptidase activity"/>
    <property type="evidence" value="ECO:0007669"/>
    <property type="project" value="UniProtKB-UniRule"/>
</dbReference>
<dbReference type="SUPFAM" id="SSF55486">
    <property type="entry name" value="Metalloproteases ('zincins'), catalytic domain"/>
    <property type="match status" value="1"/>
</dbReference>
<accession>A0AAW0NZ62</accession>
<comment type="caution">
    <text evidence="4">The sequence shown here is derived from an EMBL/GenBank/DDBJ whole genome shotgun (WGS) entry which is preliminary data.</text>
</comment>
<dbReference type="AlphaFoldDB" id="A0AAW0NZ62"/>
<protein>
    <recommendedName>
        <fullName evidence="2">Metalloendopeptidase</fullName>
        <ecNumber evidence="2">3.4.24.-</ecNumber>
    </recommendedName>
</protein>
<keyword evidence="1 2" id="KW-0862">Zinc</keyword>
<dbReference type="PROSITE" id="PS51864">
    <property type="entry name" value="ASTACIN"/>
    <property type="match status" value="1"/>
</dbReference>
<dbReference type="EC" id="3.4.24.-" evidence="2"/>
<sequence length="297" mass="34358">MANIKCILGTVVLFLFYTWTDAMALRNSTDEQQELKTSESLELNRKDLVGDHSNTMTASNCMYFFTCADVTGDKDAFRRVRRNADPCVHTHCKWPRSSNGNVYVPVQFDDSLTLEQKWFVYNVMQTFKQSTCVRFILRKNQNDYIHIKPADSCSSRVGRQGGVQILKLDPEFCFTVNAVQHELLHALGFHHEQSRSDRDQHIDVNWDNINYKNWHNFVKRNTDNLRTPYDYNSVMHYEQLAGSNNGEPSLVAKPVSDVEFGTATEMSQTDIDRVNRLYCTRPSRTIRFGNNRFGSIL</sequence>
<reference evidence="5" key="1">
    <citation type="submission" date="2024-04" db="EMBL/GenBank/DDBJ databases">
        <title>Salinicola lusitanus LLJ914,a marine bacterium isolated from the Okinawa Trough.</title>
        <authorList>
            <person name="Li J."/>
        </authorList>
    </citation>
    <scope>NUCLEOTIDE SEQUENCE [LARGE SCALE GENOMIC DNA]</scope>
</reference>
<dbReference type="PANTHER" id="PTHR10127:SF899">
    <property type="entry name" value="ASTACIN-LIKE METALLOENDOPEPTIDASE-RELATED"/>
    <property type="match status" value="1"/>
</dbReference>
<dbReference type="SMART" id="SM00235">
    <property type="entry name" value="ZnMc"/>
    <property type="match status" value="1"/>
</dbReference>
<keyword evidence="1 2" id="KW-0479">Metal-binding</keyword>
<evidence type="ECO:0000313" key="5">
    <source>
        <dbReference type="Proteomes" id="UP001460270"/>
    </source>
</evidence>
<dbReference type="Gene3D" id="3.40.390.10">
    <property type="entry name" value="Collagenase (Catalytic Domain)"/>
    <property type="match status" value="1"/>
</dbReference>
<gene>
    <name evidence="4" type="ORF">WMY93_013139</name>
</gene>
<dbReference type="GO" id="GO:0008270">
    <property type="term" value="F:zinc ion binding"/>
    <property type="evidence" value="ECO:0007669"/>
    <property type="project" value="UniProtKB-UniRule"/>
</dbReference>
<feature type="chain" id="PRO_5043101095" description="Metalloendopeptidase" evidence="2">
    <location>
        <begin position="25"/>
        <end position="297"/>
    </location>
</feature>
<name>A0AAW0NZ62_9GOBI</name>
<feature type="binding site" evidence="1">
    <location>
        <position position="185"/>
    </location>
    <ligand>
        <name>Zn(2+)</name>
        <dbReference type="ChEBI" id="CHEBI:29105"/>
        <note>catalytic</note>
    </ligand>
</feature>
<evidence type="ECO:0000259" key="3">
    <source>
        <dbReference type="PROSITE" id="PS51864"/>
    </source>
</evidence>
<evidence type="ECO:0000256" key="2">
    <source>
        <dbReference type="RuleBase" id="RU361183"/>
    </source>
</evidence>
<evidence type="ECO:0000313" key="4">
    <source>
        <dbReference type="EMBL" id="KAK7912928.1"/>
    </source>
</evidence>
<feature type="domain" description="Peptidase M12A" evidence="3">
    <location>
        <begin position="83"/>
        <end position="280"/>
    </location>
</feature>
<dbReference type="Pfam" id="PF01400">
    <property type="entry name" value="Astacin"/>
    <property type="match status" value="1"/>
</dbReference>
<dbReference type="EMBL" id="JBBPFD010000009">
    <property type="protein sequence ID" value="KAK7912928.1"/>
    <property type="molecule type" value="Genomic_DNA"/>
</dbReference>
<keyword evidence="1 2" id="KW-0645">Protease</keyword>
<dbReference type="PANTHER" id="PTHR10127">
    <property type="entry name" value="DISCOIDIN, CUB, EGF, LAMININ , AND ZINC METALLOPROTEASE DOMAIN CONTAINING"/>
    <property type="match status" value="1"/>
</dbReference>
<dbReference type="InterPro" id="IPR001506">
    <property type="entry name" value="Peptidase_M12A"/>
</dbReference>
<feature type="binding site" evidence="1">
    <location>
        <position position="181"/>
    </location>
    <ligand>
        <name>Zn(2+)</name>
        <dbReference type="ChEBI" id="CHEBI:29105"/>
        <note>catalytic</note>
    </ligand>
</feature>
<dbReference type="InterPro" id="IPR006026">
    <property type="entry name" value="Peptidase_Metallo"/>
</dbReference>
<dbReference type="PRINTS" id="PR00480">
    <property type="entry name" value="ASTACIN"/>
</dbReference>
<dbReference type="InterPro" id="IPR024079">
    <property type="entry name" value="MetalloPept_cat_dom_sf"/>
</dbReference>
<keyword evidence="1 2" id="KW-0378">Hydrolase</keyword>
<feature type="active site" evidence="1">
    <location>
        <position position="182"/>
    </location>
</feature>
<feature type="signal peptide" evidence="2">
    <location>
        <begin position="1"/>
        <end position="24"/>
    </location>
</feature>
<proteinExistence type="predicted"/>
<keyword evidence="5" id="KW-1185">Reference proteome</keyword>
<dbReference type="Proteomes" id="UP001460270">
    <property type="component" value="Unassembled WGS sequence"/>
</dbReference>